<dbReference type="Proteomes" id="UP000020492">
    <property type="component" value="Unassembled WGS sequence"/>
</dbReference>
<dbReference type="Gene3D" id="3.40.50.300">
    <property type="entry name" value="P-loop containing nucleotide triphosphate hydrolases"/>
    <property type="match status" value="1"/>
</dbReference>
<accession>A0A016QQJ8</accession>
<sequence length="534" mass="55818">MQPAKPHNPEAYTFQRFLGVLLQYAPFVLGSGVFFALLAYGGSARQPPVYEATSSVLAVQVESGDPLLTTAPALPEGAVEQAMHSERMVEGILVHLRQSALPPPLVQRIGGDLRRELTTRQFARLQVRPRLNTLQNGVYEIAAHAETPAAAQVLANASVSALLDWDTARAVTGVVRSRDSLRKQVAALDRRIAAAPDTTELQTLSYARQGAAERLVLLEQLGQAANGTLSRLARAVAPAAPVSPLPLRNALLAFLTATFLGAVAALVWDALHPRARRPDDLGDLGAPVLGWLPRLPRGGSGAGLKGVRGEAVRRAAGFLRVNVAVRLRPGVRRLVLTGLRSGQGTSRVTALLAQGLADAGQRVLIVDAACSPGQALMWPAAGTRSEALPAPELSEGVQGRTVAQGIDLLSLGGVQGGPARLVAAPPFAALLTRWSSAYDVVLIDAPPLTESAAALTLAGPAGRLVLVVEATRFGRLDLERALGLAHVGGATVLGIVLNRVPWRWLGAPLPGSDPQDSPPPTPPRPSEPAGSGVA</sequence>
<evidence type="ECO:0000256" key="2">
    <source>
        <dbReference type="SAM" id="Phobius"/>
    </source>
</evidence>
<dbReference type="RefSeq" id="WP_051517268.1">
    <property type="nucleotide sequence ID" value="NZ_JHAC01000026.1"/>
</dbReference>
<dbReference type="PATRIC" id="fig|1476583.3.peg.1782"/>
<dbReference type="EMBL" id="JHAC01000026">
    <property type="protein sequence ID" value="EYB68142.1"/>
    <property type="molecule type" value="Genomic_DNA"/>
</dbReference>
<dbReference type="PANTHER" id="PTHR32309">
    <property type="entry name" value="TYROSINE-PROTEIN KINASE"/>
    <property type="match status" value="1"/>
</dbReference>
<keyword evidence="4" id="KW-1185">Reference proteome</keyword>
<name>A0A016QQJ8_9DEIO</name>
<dbReference type="eggNOG" id="COG0489">
    <property type="taxonomic scope" value="Bacteria"/>
</dbReference>
<reference evidence="3 4" key="1">
    <citation type="submission" date="2014-03" db="EMBL/GenBank/DDBJ databases">
        <title>Draft genome sequence of Deinococcus phoenicis 1P10ME.</title>
        <authorList>
            <person name="Stepanov V.G."/>
            <person name="Vaishampayan P."/>
            <person name="Venkateswaran K."/>
            <person name="Fox G.E."/>
        </authorList>
    </citation>
    <scope>NUCLEOTIDE SEQUENCE [LARGE SCALE GENOMIC DNA]</scope>
    <source>
        <strain evidence="3 4">1P10ME</strain>
    </source>
</reference>
<organism evidence="3 4">
    <name type="scientific">Deinococcus phoenicis</name>
    <dbReference type="NCBI Taxonomy" id="1476583"/>
    <lineage>
        <taxon>Bacteria</taxon>
        <taxon>Thermotogati</taxon>
        <taxon>Deinococcota</taxon>
        <taxon>Deinococci</taxon>
        <taxon>Deinococcales</taxon>
        <taxon>Deinococcaceae</taxon>
        <taxon>Deinococcus</taxon>
    </lineage>
</organism>
<feature type="transmembrane region" description="Helical" evidence="2">
    <location>
        <begin position="250"/>
        <end position="268"/>
    </location>
</feature>
<dbReference type="OrthoDB" id="9794577at2"/>
<feature type="compositionally biased region" description="Pro residues" evidence="1">
    <location>
        <begin position="516"/>
        <end position="526"/>
    </location>
</feature>
<dbReference type="STRING" id="1476583.DEIPH_ctg026orf0044"/>
<keyword evidence="2" id="KW-0812">Transmembrane</keyword>
<keyword evidence="2" id="KW-1133">Transmembrane helix</keyword>
<feature type="transmembrane region" description="Helical" evidence="2">
    <location>
        <begin position="20"/>
        <end position="40"/>
    </location>
</feature>
<gene>
    <name evidence="3" type="ORF">DEIPH_ctg026orf0044</name>
</gene>
<evidence type="ECO:0008006" key="5">
    <source>
        <dbReference type="Google" id="ProtNLM"/>
    </source>
</evidence>
<comment type="caution">
    <text evidence="3">The sequence shown here is derived from an EMBL/GenBank/DDBJ whole genome shotgun (WGS) entry which is preliminary data.</text>
</comment>
<dbReference type="eggNOG" id="COG3206">
    <property type="taxonomic scope" value="Bacteria"/>
</dbReference>
<dbReference type="InterPro" id="IPR027417">
    <property type="entry name" value="P-loop_NTPase"/>
</dbReference>
<dbReference type="InterPro" id="IPR017746">
    <property type="entry name" value="Cellulose_synthase_operon_BcsQ"/>
</dbReference>
<dbReference type="AlphaFoldDB" id="A0A016QQJ8"/>
<evidence type="ECO:0000256" key="1">
    <source>
        <dbReference type="SAM" id="MobiDB-lite"/>
    </source>
</evidence>
<dbReference type="InterPro" id="IPR050445">
    <property type="entry name" value="Bact_polysacc_biosynth/exp"/>
</dbReference>
<evidence type="ECO:0000313" key="3">
    <source>
        <dbReference type="EMBL" id="EYB68142.1"/>
    </source>
</evidence>
<protein>
    <recommendedName>
        <fullName evidence="5">CobQ/CobB/MinD/ParA nucleotide binding domain-containing protein</fullName>
    </recommendedName>
</protein>
<feature type="region of interest" description="Disordered" evidence="1">
    <location>
        <begin position="508"/>
        <end position="534"/>
    </location>
</feature>
<dbReference type="Pfam" id="PF06564">
    <property type="entry name" value="CBP_BcsQ"/>
    <property type="match status" value="1"/>
</dbReference>
<proteinExistence type="predicted"/>
<dbReference type="PANTHER" id="PTHR32309:SF31">
    <property type="entry name" value="CAPSULAR EXOPOLYSACCHARIDE FAMILY"/>
    <property type="match status" value="1"/>
</dbReference>
<dbReference type="SUPFAM" id="SSF52540">
    <property type="entry name" value="P-loop containing nucleoside triphosphate hydrolases"/>
    <property type="match status" value="1"/>
</dbReference>
<evidence type="ECO:0000313" key="4">
    <source>
        <dbReference type="Proteomes" id="UP000020492"/>
    </source>
</evidence>
<keyword evidence="2" id="KW-0472">Membrane</keyword>